<reference evidence="2" key="1">
    <citation type="submission" date="2020-11" db="EMBL/GenBank/DDBJ databases">
        <title>Chlorella ohadii genome sequencing and assembly.</title>
        <authorList>
            <person name="Murik O."/>
            <person name="Treves H."/>
            <person name="Kedem I."/>
            <person name="Shotland Y."/>
            <person name="Kaplan A."/>
        </authorList>
    </citation>
    <scope>NUCLEOTIDE SEQUENCE</scope>
    <source>
        <strain evidence="2">1</strain>
    </source>
</reference>
<keyword evidence="1" id="KW-0472">Membrane</keyword>
<dbReference type="Proteomes" id="UP001205105">
    <property type="component" value="Unassembled WGS sequence"/>
</dbReference>
<name>A0AAD5H298_9CHLO</name>
<evidence type="ECO:0000313" key="2">
    <source>
        <dbReference type="EMBL" id="KAI7841549.1"/>
    </source>
</evidence>
<keyword evidence="1" id="KW-1133">Transmembrane helix</keyword>
<feature type="transmembrane region" description="Helical" evidence="1">
    <location>
        <begin position="77"/>
        <end position="95"/>
    </location>
</feature>
<comment type="caution">
    <text evidence="2">The sequence shown here is derived from an EMBL/GenBank/DDBJ whole genome shotgun (WGS) entry which is preliminary data.</text>
</comment>
<feature type="transmembrane region" description="Helical" evidence="1">
    <location>
        <begin position="50"/>
        <end position="71"/>
    </location>
</feature>
<dbReference type="AlphaFoldDB" id="A0AAD5H298"/>
<sequence>MFGLGSPSANGGSRGAAAWPAAPHGLLLSDDDRGFSKKATARWAAADRHLSAATFVAGAALLLLSTLYLFSLTEREGQILGLVLMASGAAGYLGGRRKSSAAVQLQLVACLVGVLLGFGLINEVVRDRQVDCSLAELYFRGQATQEALASVQQHEAMAVLLSRLDQLEDSMGSVQQAAVHAAEMQAAQQSLKATDTAYIRHKVSTMKKHAQELLDSVLKNPDVTPDRIGRLNEEEKAVLRGRMEAADKVLDLIKRHEASTEGTLTFEEYQQVLHILSEADDSKAAHPEIAAAKQELPNMKAALERSRVDAYHTLQVGEAPAKLQRIQRERAAQRERFNAQFQQHLAQQAAKQGGSDLEQLPAHCLTETAGEKLLVWSGLTAIALQLAGAYTWLLMPPCPEDADWVETQATQLELQELDAAAAAGDLRRLSAAIKPHFAHSDLMSALTAAVVRGQPHTAGRMLRHTQEPPFFADGQWGSLASPDSTMAAAVRFCAAEGGLASWWRAALEFARGRFSQTFAAVLETAPDALLPADALRQLLRLRGLPATSALPVLSRHPILAAELAVLVQLEAQRGQQLAATFLEEVEAGGPVRLPVVDGYVPFQCRNTMNHQIAMDAMRAEALLAQHKAAVTLSRLAAARRQARTLLLCLQRHGSAQQFGRRCSMRLAGLGAGLREPLPLLPPTAVDCIVNVLLLSGLGVID</sequence>
<feature type="transmembrane region" description="Helical" evidence="1">
    <location>
        <begin position="102"/>
        <end position="121"/>
    </location>
</feature>
<proteinExistence type="predicted"/>
<accession>A0AAD5H298</accession>
<evidence type="ECO:0000313" key="3">
    <source>
        <dbReference type="Proteomes" id="UP001205105"/>
    </source>
</evidence>
<organism evidence="2 3">
    <name type="scientific">Chlorella ohadii</name>
    <dbReference type="NCBI Taxonomy" id="2649997"/>
    <lineage>
        <taxon>Eukaryota</taxon>
        <taxon>Viridiplantae</taxon>
        <taxon>Chlorophyta</taxon>
        <taxon>core chlorophytes</taxon>
        <taxon>Trebouxiophyceae</taxon>
        <taxon>Chlorellales</taxon>
        <taxon>Chlorellaceae</taxon>
        <taxon>Chlorella clade</taxon>
        <taxon>Chlorella</taxon>
    </lineage>
</organism>
<keyword evidence="3" id="KW-1185">Reference proteome</keyword>
<gene>
    <name evidence="2" type="ORF">COHA_004720</name>
</gene>
<keyword evidence="1" id="KW-0812">Transmembrane</keyword>
<protein>
    <submittedName>
        <fullName evidence="2">Uncharacterized protein</fullName>
    </submittedName>
</protein>
<evidence type="ECO:0000256" key="1">
    <source>
        <dbReference type="SAM" id="Phobius"/>
    </source>
</evidence>
<dbReference type="EMBL" id="JADXDR010000062">
    <property type="protein sequence ID" value="KAI7841549.1"/>
    <property type="molecule type" value="Genomic_DNA"/>
</dbReference>